<evidence type="ECO:0000313" key="1">
    <source>
        <dbReference type="EMBL" id="MCW8336730.1"/>
    </source>
</evidence>
<sequence length="171" mass="19317">TKCNQALLSLPYFAQNNSALEDNLEKVLRKCLHSSDTESVSNAAFTILEWRKLYKCESNKNLIATLITMVTLSRESSAVSVLWTINELLQNKYLLDHQVILLKEVIPTLFDNSNYNVERRTLNELANVSLLRAEVVKLATTLNGVSNHSELERVVSEAKVDPLPEVRFATL</sequence>
<organism evidence="1 2">
    <name type="scientific">Vibrio paucivorans</name>
    <dbReference type="NCBI Taxonomy" id="2829489"/>
    <lineage>
        <taxon>Bacteria</taxon>
        <taxon>Pseudomonadati</taxon>
        <taxon>Pseudomonadota</taxon>
        <taxon>Gammaproteobacteria</taxon>
        <taxon>Vibrionales</taxon>
        <taxon>Vibrionaceae</taxon>
        <taxon>Vibrio</taxon>
    </lineage>
</organism>
<feature type="non-terminal residue" evidence="1">
    <location>
        <position position="1"/>
    </location>
</feature>
<name>A0A9X3HUD1_9VIBR</name>
<accession>A0A9X3HUD1</accession>
<proteinExistence type="predicted"/>
<gene>
    <name evidence="1" type="ORF">MD483_23290</name>
</gene>
<reference evidence="1" key="1">
    <citation type="submission" date="2022-02" db="EMBL/GenBank/DDBJ databases">
        <title>Vibrio sp. nov., a new bacterium isolated from Bohai sea, China.</title>
        <authorList>
            <person name="Yuan Y."/>
        </authorList>
    </citation>
    <scope>NUCLEOTIDE SEQUENCE</scope>
    <source>
        <strain evidence="1">DBSS07</strain>
    </source>
</reference>
<comment type="caution">
    <text evidence="1">The sequence shown here is derived from an EMBL/GenBank/DDBJ whole genome shotgun (WGS) entry which is preliminary data.</text>
</comment>
<evidence type="ECO:0000313" key="2">
    <source>
        <dbReference type="Proteomes" id="UP001155586"/>
    </source>
</evidence>
<dbReference type="Proteomes" id="UP001155586">
    <property type="component" value="Unassembled WGS sequence"/>
</dbReference>
<dbReference type="SUPFAM" id="SSF48371">
    <property type="entry name" value="ARM repeat"/>
    <property type="match status" value="1"/>
</dbReference>
<dbReference type="AlphaFoldDB" id="A0A9X3HUD1"/>
<keyword evidence="2" id="KW-1185">Reference proteome</keyword>
<protein>
    <submittedName>
        <fullName evidence="1">Uncharacterized protein</fullName>
    </submittedName>
</protein>
<dbReference type="RefSeq" id="WP_265689779.1">
    <property type="nucleotide sequence ID" value="NZ_JAKRRX010000376.1"/>
</dbReference>
<dbReference type="EMBL" id="JAKRRX010000376">
    <property type="protein sequence ID" value="MCW8336730.1"/>
    <property type="molecule type" value="Genomic_DNA"/>
</dbReference>
<dbReference type="InterPro" id="IPR016024">
    <property type="entry name" value="ARM-type_fold"/>
</dbReference>